<accession>A0A179CCI4</accession>
<dbReference type="EMBL" id="LVKI01000019">
    <property type="protein sequence ID" value="OAQ07934.1"/>
    <property type="molecule type" value="Genomic_DNA"/>
</dbReference>
<reference evidence="3" key="1">
    <citation type="submission" date="2016-03" db="EMBL/GenBank/DDBJ databases">
        <authorList>
            <person name="Johnson T.J."/>
            <person name="Youmans B."/>
            <person name="Case K."/>
            <person name="Noll S."/>
        </authorList>
    </citation>
    <scope>NUCLEOTIDE SEQUENCE [LARGE SCALE GENOMIC DNA]</scope>
    <source>
        <strain evidence="3">UMNLAv8</strain>
    </source>
</reference>
<dbReference type="SUPFAM" id="SSF46785">
    <property type="entry name" value="Winged helix' DNA-binding domain"/>
    <property type="match status" value="1"/>
</dbReference>
<dbReference type="InterPro" id="IPR036388">
    <property type="entry name" value="WH-like_DNA-bd_sf"/>
</dbReference>
<dbReference type="Gene3D" id="1.10.10.10">
    <property type="entry name" value="Winged helix-like DNA-binding domain superfamily/Winged helix DNA-binding domain"/>
    <property type="match status" value="1"/>
</dbReference>
<dbReference type="RefSeq" id="WP_064208705.1">
    <property type="nucleotide sequence ID" value="NZ_LVKC01000005.1"/>
</dbReference>
<sequence length="110" mass="12471">MKNIKLTNREAKVLSIIKSHGTPITSTELHQITKLDKRTIMEIVARLRFKGVPIVSKRFGTNSGYSIAKDENERMRCVAMLSNQATTMMKNINGLANADLNNWDKHIKVM</sequence>
<dbReference type="InterPro" id="IPR036390">
    <property type="entry name" value="WH_DNA-bd_sf"/>
</dbReference>
<dbReference type="Proteomes" id="UP000078520">
    <property type="component" value="Unassembled WGS sequence"/>
</dbReference>
<evidence type="ECO:0000313" key="2">
    <source>
        <dbReference type="EMBL" id="OAQ07934.1"/>
    </source>
</evidence>
<proteinExistence type="predicted"/>
<dbReference type="AlphaFoldDB" id="A0A179CCI4"/>
<protein>
    <recommendedName>
        <fullName evidence="1">Helix-turn-helix type 11 domain-containing protein</fullName>
    </recommendedName>
</protein>
<comment type="caution">
    <text evidence="2">The sequence shown here is derived from an EMBL/GenBank/DDBJ whole genome shotgun (WGS) entry which is preliminary data.</text>
</comment>
<organism evidence="2 3">
    <name type="scientific">Ligilactobacillus aviarius</name>
    <dbReference type="NCBI Taxonomy" id="1606"/>
    <lineage>
        <taxon>Bacteria</taxon>
        <taxon>Bacillati</taxon>
        <taxon>Bacillota</taxon>
        <taxon>Bacilli</taxon>
        <taxon>Lactobacillales</taxon>
        <taxon>Lactobacillaceae</taxon>
        <taxon>Ligilactobacillus</taxon>
    </lineage>
</organism>
<dbReference type="Pfam" id="PF08279">
    <property type="entry name" value="HTH_11"/>
    <property type="match status" value="1"/>
</dbReference>
<evidence type="ECO:0000313" key="3">
    <source>
        <dbReference type="Proteomes" id="UP000078520"/>
    </source>
</evidence>
<dbReference type="InterPro" id="IPR013196">
    <property type="entry name" value="HTH_11"/>
</dbReference>
<feature type="domain" description="Helix-turn-helix type 11" evidence="1">
    <location>
        <begin position="9"/>
        <end position="58"/>
    </location>
</feature>
<gene>
    <name evidence="2" type="ORF">A3O14_04810</name>
</gene>
<evidence type="ECO:0000259" key="1">
    <source>
        <dbReference type="Pfam" id="PF08279"/>
    </source>
</evidence>
<name>A0A179CCI4_9LACO</name>